<evidence type="ECO:0000313" key="10">
    <source>
        <dbReference type="Proteomes" id="UP000183047"/>
    </source>
</evidence>
<gene>
    <name evidence="9" type="ORF">SAMN02910451_01115</name>
</gene>
<keyword evidence="10" id="KW-1185">Reference proteome</keyword>
<dbReference type="GO" id="GO:0016829">
    <property type="term" value="F:lyase activity"/>
    <property type="evidence" value="ECO:0007669"/>
    <property type="project" value="UniProtKB-KW"/>
</dbReference>
<reference evidence="10" key="1">
    <citation type="submission" date="2016-10" db="EMBL/GenBank/DDBJ databases">
        <authorList>
            <person name="Varghese N."/>
            <person name="Submissions S."/>
        </authorList>
    </citation>
    <scope>NUCLEOTIDE SEQUENCE [LARGE SCALE GENOMIC DNA]</scope>
    <source>
        <strain evidence="10">XBD2006</strain>
    </source>
</reference>
<keyword evidence="4 8" id="KW-0472">Membrane</keyword>
<dbReference type="GO" id="GO:0071555">
    <property type="term" value="P:cell wall organization"/>
    <property type="evidence" value="ECO:0007669"/>
    <property type="project" value="UniProtKB-KW"/>
</dbReference>
<organism evidence="9 10">
    <name type="scientific">Butyrivibrio hungatei</name>
    <dbReference type="NCBI Taxonomy" id="185008"/>
    <lineage>
        <taxon>Bacteria</taxon>
        <taxon>Bacillati</taxon>
        <taxon>Bacillota</taxon>
        <taxon>Clostridia</taxon>
        <taxon>Lachnospirales</taxon>
        <taxon>Lachnospiraceae</taxon>
        <taxon>Butyrivibrio</taxon>
    </lineage>
</organism>
<keyword evidence="3 8" id="KW-1133">Transmembrane helix</keyword>
<evidence type="ECO:0000256" key="1">
    <source>
        <dbReference type="ARBA" id="ARBA00022475"/>
    </source>
</evidence>
<dbReference type="Proteomes" id="UP000183047">
    <property type="component" value="Unassembled WGS sequence"/>
</dbReference>
<dbReference type="OrthoDB" id="9810667at2"/>
<feature type="region of interest" description="Disordered" evidence="7">
    <location>
        <begin position="128"/>
        <end position="179"/>
    </location>
</feature>
<keyword evidence="5" id="KW-0456">Lyase</keyword>
<feature type="transmembrane region" description="Helical" evidence="8">
    <location>
        <begin position="17"/>
        <end position="37"/>
    </location>
</feature>
<evidence type="ECO:0000256" key="2">
    <source>
        <dbReference type="ARBA" id="ARBA00022692"/>
    </source>
</evidence>
<dbReference type="Pfam" id="PF02618">
    <property type="entry name" value="YceG"/>
    <property type="match status" value="1"/>
</dbReference>
<protein>
    <submittedName>
        <fullName evidence="9">UPF0755 protein</fullName>
    </submittedName>
</protein>
<feature type="compositionally biased region" description="Polar residues" evidence="7">
    <location>
        <begin position="133"/>
        <end position="142"/>
    </location>
</feature>
<keyword evidence="2 8" id="KW-0812">Transmembrane</keyword>
<keyword evidence="1" id="KW-1003">Cell membrane</keyword>
<sequence>MNSRKLGYGIFDSTTKIVFVVVVALIIIGGAKTAYYYGYHLFNQTAVYDGDGDGETVSVTIEDGDDAGAIAEKLADAGLIKDKRLFKMQEKFSDCKGKEKAGTYELNTKMTPEDMLKTMSGLVLSEDGKTWVEATTDSSSGGNKALEEEEDLAPEEEEEPVETEGEDTEESEGEEKESD</sequence>
<evidence type="ECO:0000256" key="8">
    <source>
        <dbReference type="SAM" id="Phobius"/>
    </source>
</evidence>
<dbReference type="InterPro" id="IPR003770">
    <property type="entry name" value="MLTG-like"/>
</dbReference>
<dbReference type="AlphaFoldDB" id="A0A1G5CGR0"/>
<evidence type="ECO:0000256" key="3">
    <source>
        <dbReference type="ARBA" id="ARBA00022989"/>
    </source>
</evidence>
<evidence type="ECO:0000313" key="9">
    <source>
        <dbReference type="EMBL" id="SCY01511.1"/>
    </source>
</evidence>
<keyword evidence="6" id="KW-0961">Cell wall biogenesis/degradation</keyword>
<dbReference type="Gene3D" id="3.30.1490.480">
    <property type="entry name" value="Endolytic murein transglycosylase"/>
    <property type="match status" value="1"/>
</dbReference>
<dbReference type="EMBL" id="FMUR01000006">
    <property type="protein sequence ID" value="SCY01511.1"/>
    <property type="molecule type" value="Genomic_DNA"/>
</dbReference>
<dbReference type="PANTHER" id="PTHR30518:SF2">
    <property type="entry name" value="ENDOLYTIC MUREIN TRANSGLYCOSYLASE"/>
    <property type="match status" value="1"/>
</dbReference>
<evidence type="ECO:0000256" key="5">
    <source>
        <dbReference type="ARBA" id="ARBA00023239"/>
    </source>
</evidence>
<proteinExistence type="predicted"/>
<evidence type="ECO:0000256" key="7">
    <source>
        <dbReference type="SAM" id="MobiDB-lite"/>
    </source>
</evidence>
<evidence type="ECO:0000256" key="4">
    <source>
        <dbReference type="ARBA" id="ARBA00023136"/>
    </source>
</evidence>
<dbReference type="RefSeq" id="WP_051199176.1">
    <property type="nucleotide sequence ID" value="NZ_FMUR01000006.1"/>
</dbReference>
<name>A0A1G5CGR0_9FIRM</name>
<dbReference type="PANTHER" id="PTHR30518">
    <property type="entry name" value="ENDOLYTIC MUREIN TRANSGLYCOSYLASE"/>
    <property type="match status" value="1"/>
</dbReference>
<feature type="compositionally biased region" description="Acidic residues" evidence="7">
    <location>
        <begin position="147"/>
        <end position="179"/>
    </location>
</feature>
<accession>A0A1G5CGR0</accession>
<evidence type="ECO:0000256" key="6">
    <source>
        <dbReference type="ARBA" id="ARBA00023316"/>
    </source>
</evidence>